<feature type="region of interest" description="Disordered" evidence="1">
    <location>
        <begin position="153"/>
        <end position="179"/>
    </location>
</feature>
<reference evidence="2" key="1">
    <citation type="submission" date="2021-01" db="EMBL/GenBank/DDBJ databases">
        <authorList>
            <person name="Corre E."/>
            <person name="Pelletier E."/>
            <person name="Niang G."/>
            <person name="Scheremetjew M."/>
            <person name="Finn R."/>
            <person name="Kale V."/>
            <person name="Holt S."/>
            <person name="Cochrane G."/>
            <person name="Meng A."/>
            <person name="Brown T."/>
            <person name="Cohen L."/>
        </authorList>
    </citation>
    <scope>NUCLEOTIDE SEQUENCE</scope>
    <source>
        <strain evidence="2">NIES-2562</strain>
    </source>
</reference>
<organism evidence="2">
    <name type="scientific">Palpitomonas bilix</name>
    <dbReference type="NCBI Taxonomy" id="652834"/>
    <lineage>
        <taxon>Eukaryota</taxon>
        <taxon>Eukaryota incertae sedis</taxon>
    </lineage>
</organism>
<feature type="region of interest" description="Disordered" evidence="1">
    <location>
        <begin position="31"/>
        <end position="63"/>
    </location>
</feature>
<proteinExistence type="predicted"/>
<evidence type="ECO:0000313" key="2">
    <source>
        <dbReference type="EMBL" id="CAE0240122.1"/>
    </source>
</evidence>
<name>A0A7S3FYE2_9EUKA</name>
<dbReference type="EMBL" id="HBIB01003612">
    <property type="protein sequence ID" value="CAE0240122.1"/>
    <property type="molecule type" value="Transcribed_RNA"/>
</dbReference>
<gene>
    <name evidence="2" type="ORF">PBIL07802_LOCUS2275</name>
</gene>
<protein>
    <submittedName>
        <fullName evidence="2">Uncharacterized protein</fullName>
    </submittedName>
</protein>
<feature type="region of interest" description="Disordered" evidence="1">
    <location>
        <begin position="277"/>
        <end position="318"/>
    </location>
</feature>
<dbReference type="AlphaFoldDB" id="A0A7S3FYE2"/>
<accession>A0A7S3FYE2</accession>
<feature type="compositionally biased region" description="Basic residues" evidence="1">
    <location>
        <begin position="158"/>
        <end position="167"/>
    </location>
</feature>
<sequence>MEAEVARTPIECWQEEEGIVGFTYDMSQERCGTDRLPFNTDERREGPSSNSIGDGGSGSSNDATLLQKLNLPRATVRIKRIPKKAGVLANVSATPRKVSLRDEANALAGRRQSIEILKQMCSCLAAMTQHKIIQICANQHDEAEKIVRKEELREQQKKRTKRLKLTRKPPADTNFAAGRSRSPFHSIIRSLDGSHHQADFDLNPFEQRHNITPPRSHHIDSQPKVLIDRDAAVFDMDVGSSRGMVRASSAHKSPIVVDHEICEEVAFKIQPGQSIGDAVEEVRAESEPVAQSSPPPPPRRSTSKRHHQAPAQPVPVCLFPGNIPPKREVLRLQQGEAESILKRKEAVTSPPRPLPPQRTEVINGEMGAGKISVPILSDTCVYGRSLSAFSKEEYKRLHTSGYDDDTETTVSVVDHNKRRVDRNLLSLLKSISFRSHSFC</sequence>
<evidence type="ECO:0000256" key="1">
    <source>
        <dbReference type="SAM" id="MobiDB-lite"/>
    </source>
</evidence>